<evidence type="ECO:0000259" key="2">
    <source>
        <dbReference type="Pfam" id="PF12804"/>
    </source>
</evidence>
<dbReference type="InterPro" id="IPR025877">
    <property type="entry name" value="MobA-like_NTP_Trfase"/>
</dbReference>
<sequence>MNAADGTPVILLLAAGEGARFGGIKQLAEVDGEPMIRRSARQALACGVPVRVLLGAHADAVAQVLVDLPLELHVHPDWARGMGDSLAAGVREVQVRHPHASGVLVALADQPWIGPRLLPALLEAHARSPRRIIATTLDGRAGPPVLFPRDDFAALAALSGAHGARALLQREAARVILLDPRDHDADLLDIDTPHDLARATHPPANTTDRP</sequence>
<protein>
    <submittedName>
        <fullName evidence="3">Nucleotidyltransferase family protein</fullName>
    </submittedName>
</protein>
<dbReference type="CDD" id="cd04182">
    <property type="entry name" value="GT_2_like_f"/>
    <property type="match status" value="1"/>
</dbReference>
<dbReference type="EMBL" id="JAMZEK010000003">
    <property type="protein sequence ID" value="MCP1375280.1"/>
    <property type="molecule type" value="Genomic_DNA"/>
</dbReference>
<keyword evidence="4" id="KW-1185">Reference proteome</keyword>
<dbReference type="SUPFAM" id="SSF53448">
    <property type="entry name" value="Nucleotide-diphospho-sugar transferases"/>
    <property type="match status" value="1"/>
</dbReference>
<organism evidence="3 4">
    <name type="scientific">Dyella lutea</name>
    <dbReference type="NCBI Taxonomy" id="2950441"/>
    <lineage>
        <taxon>Bacteria</taxon>
        <taxon>Pseudomonadati</taxon>
        <taxon>Pseudomonadota</taxon>
        <taxon>Gammaproteobacteria</taxon>
        <taxon>Lysobacterales</taxon>
        <taxon>Rhodanobacteraceae</taxon>
        <taxon>Dyella</taxon>
    </lineage>
</organism>
<accession>A0ABT1FD47</accession>
<dbReference type="Gene3D" id="3.90.550.10">
    <property type="entry name" value="Spore Coat Polysaccharide Biosynthesis Protein SpsA, Chain A"/>
    <property type="match status" value="1"/>
</dbReference>
<evidence type="ECO:0000313" key="4">
    <source>
        <dbReference type="Proteomes" id="UP001204615"/>
    </source>
</evidence>
<evidence type="ECO:0000256" key="1">
    <source>
        <dbReference type="ARBA" id="ARBA00022842"/>
    </source>
</evidence>
<dbReference type="PANTHER" id="PTHR43777:SF1">
    <property type="entry name" value="MOLYBDENUM COFACTOR CYTIDYLYLTRANSFERASE"/>
    <property type="match status" value="1"/>
</dbReference>
<dbReference type="Proteomes" id="UP001204615">
    <property type="component" value="Unassembled WGS sequence"/>
</dbReference>
<proteinExistence type="predicted"/>
<reference evidence="3 4" key="1">
    <citation type="submission" date="2022-06" db="EMBL/GenBank/DDBJ databases">
        <title>Dyella sp. Sa strain:Sa Genome sequencing.</title>
        <authorList>
            <person name="Park S."/>
        </authorList>
    </citation>
    <scope>NUCLEOTIDE SEQUENCE [LARGE SCALE GENOMIC DNA]</scope>
    <source>
        <strain evidence="3 4">Sa</strain>
    </source>
</reference>
<dbReference type="InterPro" id="IPR029044">
    <property type="entry name" value="Nucleotide-diphossugar_trans"/>
</dbReference>
<dbReference type="RefSeq" id="WP_253567658.1">
    <property type="nucleotide sequence ID" value="NZ_JAMZEK010000003.1"/>
</dbReference>
<dbReference type="Pfam" id="PF12804">
    <property type="entry name" value="NTP_transf_3"/>
    <property type="match status" value="1"/>
</dbReference>
<name>A0ABT1FD47_9GAMM</name>
<comment type="caution">
    <text evidence="3">The sequence shown here is derived from an EMBL/GenBank/DDBJ whole genome shotgun (WGS) entry which is preliminary data.</text>
</comment>
<keyword evidence="1" id="KW-0460">Magnesium</keyword>
<gene>
    <name evidence="3" type="ORF">NC595_14615</name>
</gene>
<dbReference type="PANTHER" id="PTHR43777">
    <property type="entry name" value="MOLYBDENUM COFACTOR CYTIDYLYLTRANSFERASE"/>
    <property type="match status" value="1"/>
</dbReference>
<evidence type="ECO:0000313" key="3">
    <source>
        <dbReference type="EMBL" id="MCP1375280.1"/>
    </source>
</evidence>
<feature type="domain" description="MobA-like NTP transferase" evidence="2">
    <location>
        <begin position="11"/>
        <end position="171"/>
    </location>
</feature>